<dbReference type="InterPro" id="IPR049159">
    <property type="entry name" value="PF0610-like_wHTH_N"/>
</dbReference>
<dbReference type="InterPro" id="IPR038767">
    <property type="entry name" value="PF0610-like"/>
</dbReference>
<dbReference type="Pfam" id="PF21476">
    <property type="entry name" value="PF0610-like_N"/>
    <property type="match status" value="1"/>
</dbReference>
<dbReference type="KEGG" id="aamb:D1866_06735"/>
<feature type="domain" description="PF0610-like winged HTH N-terminal" evidence="1">
    <location>
        <begin position="7"/>
        <end position="56"/>
    </location>
</feature>
<dbReference type="GeneID" id="42779419"/>
<dbReference type="PANTHER" id="PTHR40663:SF2">
    <property type="entry name" value="TRANSCRIPTIONAL REGULATOR"/>
    <property type="match status" value="1"/>
</dbReference>
<organism evidence="4 5">
    <name type="scientific">Acidianus ambivalens</name>
    <name type="common">Desulfurolobus ambivalens</name>
    <dbReference type="NCBI Taxonomy" id="2283"/>
    <lineage>
        <taxon>Archaea</taxon>
        <taxon>Thermoproteota</taxon>
        <taxon>Thermoprotei</taxon>
        <taxon>Sulfolobales</taxon>
        <taxon>Sulfolobaceae</taxon>
        <taxon>Acidianus</taxon>
    </lineage>
</organism>
<dbReference type="EMBL" id="CP045482">
    <property type="protein sequence ID" value="QGR21725.1"/>
    <property type="molecule type" value="Genomic_DNA"/>
</dbReference>
<evidence type="ECO:0000313" key="4">
    <source>
        <dbReference type="EMBL" id="QGR21725.1"/>
    </source>
</evidence>
<feature type="domain" description="PF0610-like rubredoxin-like zinc beta-ribbon C-terminal" evidence="2">
    <location>
        <begin position="62"/>
        <end position="101"/>
    </location>
</feature>
<gene>
    <name evidence="4" type="ORF">D1866_06735</name>
    <name evidence="3" type="ORF">GFB69_08085</name>
</gene>
<dbReference type="Proteomes" id="UP000474054">
    <property type="component" value="Unassembled WGS sequence"/>
</dbReference>
<keyword evidence="5" id="KW-1185">Reference proteome</keyword>
<dbReference type="PANTHER" id="PTHR40663">
    <property type="match status" value="1"/>
</dbReference>
<dbReference type="EMBL" id="WHYS01000002">
    <property type="protein sequence ID" value="MQL55698.1"/>
    <property type="molecule type" value="Genomic_DNA"/>
</dbReference>
<evidence type="ECO:0000259" key="1">
    <source>
        <dbReference type="Pfam" id="PF21476"/>
    </source>
</evidence>
<evidence type="ECO:0000259" key="2">
    <source>
        <dbReference type="Pfam" id="PF23470"/>
    </source>
</evidence>
<evidence type="ECO:0000313" key="6">
    <source>
        <dbReference type="Proteomes" id="UP000474054"/>
    </source>
</evidence>
<proteinExistence type="predicted"/>
<dbReference type="InterPro" id="IPR057022">
    <property type="entry name" value="PF0610-like_Zn_ribbon_C"/>
</dbReference>
<dbReference type="RefSeq" id="WP_152941757.1">
    <property type="nucleotide sequence ID" value="NZ_CP045482.1"/>
</dbReference>
<name>A0A650CVK4_ACIAM</name>
<protein>
    <submittedName>
        <fullName evidence="4">Transcriptional regulator</fullName>
    </submittedName>
</protein>
<dbReference type="Pfam" id="PF23470">
    <property type="entry name" value="Zn_ribbon_PF0610"/>
    <property type="match status" value="1"/>
</dbReference>
<evidence type="ECO:0000313" key="3">
    <source>
        <dbReference type="EMBL" id="MQL55698.1"/>
    </source>
</evidence>
<evidence type="ECO:0000313" key="5">
    <source>
        <dbReference type="Proteomes" id="UP000426328"/>
    </source>
</evidence>
<dbReference type="Gene3D" id="1.10.10.10">
    <property type="entry name" value="Winged helix-like DNA-binding domain superfamily/Winged helix DNA-binding domain"/>
    <property type="match status" value="1"/>
</dbReference>
<reference evidence="4 5" key="2">
    <citation type="submission" date="2019-10" db="EMBL/GenBank/DDBJ databases">
        <title>Genome Sequences from Six Type Strain Members of the Archaeal Family Sulfolobaceae: Acidianus ambivalens, Acidianus infernus, Metallosphaera prunae, Stygiolobus azoricus, Sulfolobus metallicus, and Sulfurisphaera ohwakuensis.</title>
        <authorList>
            <person name="Counts J.A."/>
            <person name="Kelly R.M."/>
        </authorList>
    </citation>
    <scope>NUCLEOTIDE SEQUENCE [LARGE SCALE GENOMIC DNA]</scope>
    <source>
        <strain evidence="4 5">LEI 10</strain>
    </source>
</reference>
<dbReference type="AlphaFoldDB" id="A0A650CVK4"/>
<dbReference type="Proteomes" id="UP000426328">
    <property type="component" value="Chromosome"/>
</dbReference>
<dbReference type="SUPFAM" id="SSF46785">
    <property type="entry name" value="Winged helix' DNA-binding domain"/>
    <property type="match status" value="1"/>
</dbReference>
<dbReference type="InterPro" id="IPR036388">
    <property type="entry name" value="WH-like_DNA-bd_sf"/>
</dbReference>
<accession>A0A650CVK4</accession>
<dbReference type="InterPro" id="IPR036390">
    <property type="entry name" value="WH_DNA-bd_sf"/>
</dbReference>
<reference evidence="3 6" key="1">
    <citation type="submission" date="2019-10" db="EMBL/GenBank/DDBJ databases">
        <title>Comparative genomics of sulfur disproportionating microorganisms.</title>
        <authorList>
            <person name="Ward L.M."/>
            <person name="Bertran E."/>
            <person name="Johnston D."/>
        </authorList>
    </citation>
    <scope>NUCLEOTIDE SEQUENCE [LARGE SCALE GENOMIC DNA]</scope>
    <source>
        <strain evidence="3 6">DSM 3772</strain>
    </source>
</reference>
<sequence length="106" mass="12580">MEYDFLTTREKIFYLLMYADEPLTAKQIMKILGIKKEKEVYSHIYHLAKSSKRKDFIIIMFPPECEDCGYVFKLEIPKKPSKCPICKSERIKPPSFLIRKKGKNNE</sequence>